<feature type="compositionally biased region" description="Polar residues" evidence="1">
    <location>
        <begin position="137"/>
        <end position="157"/>
    </location>
</feature>
<evidence type="ECO:0000313" key="2">
    <source>
        <dbReference type="EMBL" id="PXF48569.1"/>
    </source>
</evidence>
<sequence length="416" mass="46248">MTHRVGNNNRSRANPQWRAEANRPWETLQGAAKDPHESVLMELAHEILDFNIRVQTIIQPCASLENPESLARFVKSVAKNSSALSAARDVALGSFATFAVFITMLCSTDPKLCATDQNPSSAATDKAALQNLKVKPTPQTASTARIVSVTPKENNSRLPKRNTTNKTTRQTRKENPKPQTASTPKIPSIVSKGSSSLPSKRQLRPSEVSEIVKTSSTSDSIKDLDTEPYSVSKKELQHMHRRSIRACGYEEKGFALITTDPCLPAIRSANFLGSLFSKGGIKDPLTIFETPETHQFLAFGPLVCLPKLQRAYESSRMRLVRKRGFLNLPRLSVKPLNDLMEVCADNVTKIDLLQLVKCLRGEIDRLEAQELRWSPRKYFSEALRIHEKKCYEILQSSCSGYILDPTSNPSGICAIE</sequence>
<feature type="compositionally biased region" description="Polar residues" evidence="1">
    <location>
        <begin position="1"/>
        <end position="14"/>
    </location>
</feature>
<feature type="region of interest" description="Disordered" evidence="1">
    <location>
        <begin position="1"/>
        <end position="22"/>
    </location>
</feature>
<feature type="region of interest" description="Disordered" evidence="1">
    <location>
        <begin position="132"/>
        <end position="226"/>
    </location>
</feature>
<dbReference type="AlphaFoldDB" id="A0A2V3J2G4"/>
<protein>
    <submittedName>
        <fullName evidence="2">Uncharacterized protein</fullName>
    </submittedName>
</protein>
<dbReference type="EMBL" id="NBIV01000013">
    <property type="protein sequence ID" value="PXF48569.1"/>
    <property type="molecule type" value="Genomic_DNA"/>
</dbReference>
<proteinExistence type="predicted"/>
<dbReference type="OrthoDB" id="10599193at2759"/>
<feature type="compositionally biased region" description="Polar residues" evidence="1">
    <location>
        <begin position="177"/>
        <end position="199"/>
    </location>
</feature>
<accession>A0A2V3J2G4</accession>
<evidence type="ECO:0000256" key="1">
    <source>
        <dbReference type="SAM" id="MobiDB-lite"/>
    </source>
</evidence>
<evidence type="ECO:0000313" key="3">
    <source>
        <dbReference type="Proteomes" id="UP000247409"/>
    </source>
</evidence>
<organism evidence="2 3">
    <name type="scientific">Gracilariopsis chorda</name>
    <dbReference type="NCBI Taxonomy" id="448386"/>
    <lineage>
        <taxon>Eukaryota</taxon>
        <taxon>Rhodophyta</taxon>
        <taxon>Florideophyceae</taxon>
        <taxon>Rhodymeniophycidae</taxon>
        <taxon>Gracilariales</taxon>
        <taxon>Gracilariaceae</taxon>
        <taxon>Gracilariopsis</taxon>
    </lineage>
</organism>
<name>A0A2V3J2G4_9FLOR</name>
<comment type="caution">
    <text evidence="2">The sequence shown here is derived from an EMBL/GenBank/DDBJ whole genome shotgun (WGS) entry which is preliminary data.</text>
</comment>
<dbReference type="Proteomes" id="UP000247409">
    <property type="component" value="Unassembled WGS sequence"/>
</dbReference>
<keyword evidence="3" id="KW-1185">Reference proteome</keyword>
<gene>
    <name evidence="2" type="ORF">BWQ96_01738</name>
</gene>
<reference evidence="2 3" key="1">
    <citation type="journal article" date="2018" name="Mol. Biol. Evol.">
        <title>Analysis of the draft genome of the red seaweed Gracilariopsis chorda provides insights into genome size evolution in Rhodophyta.</title>
        <authorList>
            <person name="Lee J."/>
            <person name="Yang E.C."/>
            <person name="Graf L."/>
            <person name="Yang J.H."/>
            <person name="Qiu H."/>
            <person name="Zel Zion U."/>
            <person name="Chan C.X."/>
            <person name="Stephens T.G."/>
            <person name="Weber A.P.M."/>
            <person name="Boo G.H."/>
            <person name="Boo S.M."/>
            <person name="Kim K.M."/>
            <person name="Shin Y."/>
            <person name="Jung M."/>
            <person name="Lee S.J."/>
            <person name="Yim H.S."/>
            <person name="Lee J.H."/>
            <person name="Bhattacharya D."/>
            <person name="Yoon H.S."/>
        </authorList>
    </citation>
    <scope>NUCLEOTIDE SEQUENCE [LARGE SCALE GENOMIC DNA]</scope>
    <source>
        <strain evidence="2 3">SKKU-2015</strain>
        <tissue evidence="2">Whole body</tissue>
    </source>
</reference>